<dbReference type="EMBL" id="JBHSON010000043">
    <property type="protein sequence ID" value="MFC5749523.1"/>
    <property type="molecule type" value="Genomic_DNA"/>
</dbReference>
<proteinExistence type="predicted"/>
<gene>
    <name evidence="2" type="ORF">ACFPZN_28205</name>
</gene>
<dbReference type="InterPro" id="IPR045134">
    <property type="entry name" value="UHRF1/2-like"/>
</dbReference>
<keyword evidence="3" id="KW-1185">Reference proteome</keyword>
<dbReference type="SUPFAM" id="SSF52129">
    <property type="entry name" value="Caspase-like"/>
    <property type="match status" value="1"/>
</dbReference>
<evidence type="ECO:0000259" key="1">
    <source>
        <dbReference type="PROSITE" id="PS51015"/>
    </source>
</evidence>
<sequence length="549" mass="60688">MTQPDPQASRAVLIGTARYEHMEDLPAVARNLRALQQELMRHEVWGLSPQHCRVVEDPTDPQGMITPVHEASDEAREVLLVYFAGHGVIGPNDDLYLGTPGTHNDRTRSHYTAVAYDALRTTVQNSRAQIRIVILDCCYSGKAAYTMGATTVSPLTDIEGTYTLTSAPPTKASLAPEGAEFTAFTQELIEVIRGGLPDAGAFLTLDQIFDHVKGEMAAKARPRPWRQDRNDAGQVALIKNRARAAAKTPPGYGEIPGFEEGAPFPSRQELHEAKVHRPLQAGICGTYRDGGAESIVLSGGYPDDEDYGDVIVYTGHGGRENGQQAKDQDPTASGNAALLASITTRYPVRVIRGSAGDEQHSPATGYRYDGLYTVEGYWTTIGIEGFRILQFRLEKLRDSAPPLVPSNSMVDMPGIDLHRWEPVGLGVYGDRRIADRVKQAHRFQCQICRVTLQSPAGFRFAQTFHLRALTRPHQGPDIAANLLCVCPTHRVQLELGTITIEDDLKVIDEIDGVPIGQLNTVPRHEIGVEYVRYHRKLYRNQVRQPRRNH</sequence>
<dbReference type="InterPro" id="IPR029030">
    <property type="entry name" value="Caspase-like_dom_sf"/>
</dbReference>
<dbReference type="InterPro" id="IPR036987">
    <property type="entry name" value="SRA-YDG_sf"/>
</dbReference>
<dbReference type="PROSITE" id="PS51015">
    <property type="entry name" value="YDG"/>
    <property type="match status" value="1"/>
</dbReference>
<dbReference type="Gene3D" id="3.40.50.1460">
    <property type="match status" value="1"/>
</dbReference>
<dbReference type="Pfam" id="PF02182">
    <property type="entry name" value="SAD_SRA"/>
    <property type="match status" value="1"/>
</dbReference>
<comment type="caution">
    <text evidence="2">The sequence shown here is derived from an EMBL/GenBank/DDBJ whole genome shotgun (WGS) entry which is preliminary data.</text>
</comment>
<evidence type="ECO:0000313" key="2">
    <source>
        <dbReference type="EMBL" id="MFC5749523.1"/>
    </source>
</evidence>
<protein>
    <submittedName>
        <fullName evidence="2">YDG/SRA domain-containing protein</fullName>
    </submittedName>
</protein>
<dbReference type="InterPro" id="IPR015947">
    <property type="entry name" value="PUA-like_sf"/>
</dbReference>
<dbReference type="InterPro" id="IPR011600">
    <property type="entry name" value="Pept_C14_caspase"/>
</dbReference>
<dbReference type="SMART" id="SM00466">
    <property type="entry name" value="SRA"/>
    <property type="match status" value="1"/>
</dbReference>
<dbReference type="Proteomes" id="UP001596074">
    <property type="component" value="Unassembled WGS sequence"/>
</dbReference>
<evidence type="ECO:0000313" key="3">
    <source>
        <dbReference type="Proteomes" id="UP001596074"/>
    </source>
</evidence>
<name>A0ABW1A4S4_9ACTN</name>
<dbReference type="PANTHER" id="PTHR14140:SF27">
    <property type="entry name" value="OS04G0289800 PROTEIN"/>
    <property type="match status" value="1"/>
</dbReference>
<accession>A0ABW1A4S4</accession>
<dbReference type="NCBIfam" id="NF047832">
    <property type="entry name" value="caspase_w_EACC1"/>
    <property type="match status" value="1"/>
</dbReference>
<dbReference type="InterPro" id="IPR003105">
    <property type="entry name" value="SRA_YDG"/>
</dbReference>
<organism evidence="2 3">
    <name type="scientific">Actinomadura rugatobispora</name>
    <dbReference type="NCBI Taxonomy" id="1994"/>
    <lineage>
        <taxon>Bacteria</taxon>
        <taxon>Bacillati</taxon>
        <taxon>Actinomycetota</taxon>
        <taxon>Actinomycetes</taxon>
        <taxon>Streptosporangiales</taxon>
        <taxon>Thermomonosporaceae</taxon>
        <taxon>Actinomadura</taxon>
    </lineage>
</organism>
<dbReference type="Gene3D" id="2.30.280.10">
    <property type="entry name" value="SRA-YDG"/>
    <property type="match status" value="1"/>
</dbReference>
<dbReference type="RefSeq" id="WP_378285251.1">
    <property type="nucleotide sequence ID" value="NZ_JBHSON010000043.1"/>
</dbReference>
<feature type="domain" description="YDG" evidence="1">
    <location>
        <begin position="253"/>
        <end position="395"/>
    </location>
</feature>
<dbReference type="SUPFAM" id="SSF88697">
    <property type="entry name" value="PUA domain-like"/>
    <property type="match status" value="1"/>
</dbReference>
<dbReference type="PANTHER" id="PTHR14140">
    <property type="entry name" value="E3 UBIQUITIN-PROTEIN LIGASE UHRF-RELATED"/>
    <property type="match status" value="1"/>
</dbReference>
<dbReference type="Pfam" id="PF00656">
    <property type="entry name" value="Peptidase_C14"/>
    <property type="match status" value="1"/>
</dbReference>
<reference evidence="3" key="1">
    <citation type="journal article" date="2019" name="Int. J. Syst. Evol. Microbiol.">
        <title>The Global Catalogue of Microorganisms (GCM) 10K type strain sequencing project: providing services to taxonomists for standard genome sequencing and annotation.</title>
        <authorList>
            <consortium name="The Broad Institute Genomics Platform"/>
            <consortium name="The Broad Institute Genome Sequencing Center for Infectious Disease"/>
            <person name="Wu L."/>
            <person name="Ma J."/>
        </authorList>
    </citation>
    <scope>NUCLEOTIDE SEQUENCE [LARGE SCALE GENOMIC DNA]</scope>
    <source>
        <strain evidence="3">KCTC 42087</strain>
    </source>
</reference>